<dbReference type="Pfam" id="PF16357">
    <property type="entry name" value="PepSY_TM_like_2"/>
    <property type="match status" value="1"/>
</dbReference>
<sequence>MKQTAEIPATMHVGAQRARHHNRRADVVRWLRKTHGWFGLWGAALGLMFGFSGIWLNHRAVLKLPPVAQQRSNAQISLPDSLPANPEAVARWLQQELEMDRPPSIRVERARPVPWVPRSRGDAGKPLMQPEHWTFRFGGPHSSVMVDAWAGNKSVSVHRLDNGVIGTLMNLHKGVGMSAAWILLIDTLAGSLIFLSLSGVILWVQTNRRRTVGTTILIVSVVALLALALPRI</sequence>
<organism evidence="2 3">
    <name type="scientific">Candidimonas humi</name>
    <dbReference type="NCBI Taxonomy" id="683355"/>
    <lineage>
        <taxon>Bacteria</taxon>
        <taxon>Pseudomonadati</taxon>
        <taxon>Pseudomonadota</taxon>
        <taxon>Betaproteobacteria</taxon>
        <taxon>Burkholderiales</taxon>
        <taxon>Alcaligenaceae</taxon>
        <taxon>Candidimonas</taxon>
    </lineage>
</organism>
<feature type="transmembrane region" description="Helical" evidence="1">
    <location>
        <begin position="210"/>
        <end position="229"/>
    </location>
</feature>
<reference evidence="3" key="1">
    <citation type="journal article" date="2019" name="Int. J. Syst. Evol. Microbiol.">
        <title>The Global Catalogue of Microorganisms (GCM) 10K type strain sequencing project: providing services to taxonomists for standard genome sequencing and annotation.</title>
        <authorList>
            <consortium name="The Broad Institute Genomics Platform"/>
            <consortium name="The Broad Institute Genome Sequencing Center for Infectious Disease"/>
            <person name="Wu L."/>
            <person name="Ma J."/>
        </authorList>
    </citation>
    <scope>NUCLEOTIDE SEQUENCE [LARGE SCALE GENOMIC DNA]</scope>
    <source>
        <strain evidence="3">LMG 24813</strain>
    </source>
</reference>
<feature type="transmembrane region" description="Helical" evidence="1">
    <location>
        <begin position="37"/>
        <end position="56"/>
    </location>
</feature>
<comment type="caution">
    <text evidence="2">The sequence shown here is derived from an EMBL/GenBank/DDBJ whole genome shotgun (WGS) entry which is preliminary data.</text>
</comment>
<protein>
    <submittedName>
        <fullName evidence="2">PepSY-associated TM helix domain-containing protein</fullName>
    </submittedName>
</protein>
<keyword evidence="1" id="KW-1133">Transmembrane helix</keyword>
<keyword evidence="1" id="KW-0812">Transmembrane</keyword>
<dbReference type="EMBL" id="JBHSBV010000001">
    <property type="protein sequence ID" value="MFC4199601.1"/>
    <property type="molecule type" value="Genomic_DNA"/>
</dbReference>
<dbReference type="Proteomes" id="UP001595848">
    <property type="component" value="Unassembled WGS sequence"/>
</dbReference>
<dbReference type="PANTHER" id="PTHR40115">
    <property type="entry name" value="INNER MEMBRANE PROTEIN WITH PEPSY TM HELIX"/>
    <property type="match status" value="1"/>
</dbReference>
<name>A0ABV8NRY6_9BURK</name>
<keyword evidence="3" id="KW-1185">Reference proteome</keyword>
<dbReference type="RefSeq" id="WP_217962713.1">
    <property type="nucleotide sequence ID" value="NZ_JAHTBN010000001.1"/>
</dbReference>
<proteinExistence type="predicted"/>
<evidence type="ECO:0000313" key="2">
    <source>
        <dbReference type="EMBL" id="MFC4199601.1"/>
    </source>
</evidence>
<keyword evidence="1" id="KW-0472">Membrane</keyword>
<gene>
    <name evidence="2" type="ORF">ACFOY1_01425</name>
</gene>
<dbReference type="PANTHER" id="PTHR40115:SF1">
    <property type="entry name" value="INNER MEMBRANE PROTEIN WITH PEPSY TM HELIX"/>
    <property type="match status" value="1"/>
</dbReference>
<feature type="transmembrane region" description="Helical" evidence="1">
    <location>
        <begin position="179"/>
        <end position="204"/>
    </location>
</feature>
<evidence type="ECO:0000256" key="1">
    <source>
        <dbReference type="SAM" id="Phobius"/>
    </source>
</evidence>
<dbReference type="InterPro" id="IPR032307">
    <property type="entry name" value="PepSY_TM-like_2"/>
</dbReference>
<evidence type="ECO:0000313" key="3">
    <source>
        <dbReference type="Proteomes" id="UP001595848"/>
    </source>
</evidence>
<accession>A0ABV8NRY6</accession>